<feature type="transmembrane region" description="Helical" evidence="2">
    <location>
        <begin position="95"/>
        <end position="120"/>
    </location>
</feature>
<feature type="transmembrane region" description="Helical" evidence="2">
    <location>
        <begin position="141"/>
        <end position="165"/>
    </location>
</feature>
<proteinExistence type="predicted"/>
<evidence type="ECO:0000313" key="4">
    <source>
        <dbReference type="Proteomes" id="UP000037397"/>
    </source>
</evidence>
<organism evidence="3 4">
    <name type="scientific">Luteipulveratus halotolerans</name>
    <dbReference type="NCBI Taxonomy" id="1631356"/>
    <lineage>
        <taxon>Bacteria</taxon>
        <taxon>Bacillati</taxon>
        <taxon>Actinomycetota</taxon>
        <taxon>Actinomycetes</taxon>
        <taxon>Micrococcales</taxon>
        <taxon>Dermacoccaceae</taxon>
        <taxon>Luteipulveratus</taxon>
    </lineage>
</organism>
<keyword evidence="2" id="KW-0472">Membrane</keyword>
<keyword evidence="2" id="KW-0812">Transmembrane</keyword>
<evidence type="ECO:0008006" key="5">
    <source>
        <dbReference type="Google" id="ProtNLM"/>
    </source>
</evidence>
<reference evidence="4" key="1">
    <citation type="submission" date="2015-03" db="EMBL/GenBank/DDBJ databases">
        <title>Luteipulveratus halotolerans sp. nov., a novel actinobacterium (Dermacoccaceae) from Sarawak, Malaysia.</title>
        <authorList>
            <person name="Juboi H."/>
            <person name="Basik A."/>
            <person name="Shamsul S.S."/>
            <person name="Arnold P."/>
            <person name="Schmitt E.K."/>
            <person name="Sanglier J.-J."/>
            <person name="Yeo T."/>
        </authorList>
    </citation>
    <scope>NUCLEOTIDE SEQUENCE [LARGE SCALE GENOMIC DNA]</scope>
    <source>
        <strain evidence="4">C296001</strain>
    </source>
</reference>
<evidence type="ECO:0000256" key="2">
    <source>
        <dbReference type="SAM" id="Phobius"/>
    </source>
</evidence>
<dbReference type="AlphaFoldDB" id="A0A0L6CFF1"/>
<comment type="caution">
    <text evidence="3">The sequence shown here is derived from an EMBL/GenBank/DDBJ whole genome shotgun (WGS) entry which is preliminary data.</text>
</comment>
<evidence type="ECO:0000313" key="3">
    <source>
        <dbReference type="EMBL" id="KNX36263.1"/>
    </source>
</evidence>
<dbReference type="RefSeq" id="WP_050668505.1">
    <property type="nucleotide sequence ID" value="NZ_LAIR01000002.1"/>
</dbReference>
<keyword evidence="4" id="KW-1185">Reference proteome</keyword>
<dbReference type="OrthoDB" id="4872348at2"/>
<dbReference type="Proteomes" id="UP000037397">
    <property type="component" value="Unassembled WGS sequence"/>
</dbReference>
<dbReference type="EMBL" id="LAIR01000002">
    <property type="protein sequence ID" value="KNX36263.1"/>
    <property type="molecule type" value="Genomic_DNA"/>
</dbReference>
<keyword evidence="2" id="KW-1133">Transmembrane helix</keyword>
<sequence>MSTDDPYRTPDDPQHQPELGQQPEYGQAPPPPPVYGQQPYDQAPPPAYGQQPYGQQPPPVYGQTPYGGQPYGAPYNLPPSGYVPAPTPGPTGSTIALIVVSAIIVLTCYGIIIGAPSLIMSIIAASKASTDPAGAAHLTKIGWIVLGVLFGIAALAIGVGIAFAVSNG</sequence>
<gene>
    <name evidence="3" type="ORF">VV01_02485</name>
</gene>
<dbReference type="STRING" id="1631356.VV01_02485"/>
<accession>A0A0L6CFF1</accession>
<dbReference type="PATRIC" id="fig|1631356.3.peg.431"/>
<feature type="compositionally biased region" description="Low complexity" evidence="1">
    <location>
        <begin position="61"/>
        <end position="73"/>
    </location>
</feature>
<feature type="compositionally biased region" description="Basic and acidic residues" evidence="1">
    <location>
        <begin position="1"/>
        <end position="15"/>
    </location>
</feature>
<feature type="region of interest" description="Disordered" evidence="1">
    <location>
        <begin position="1"/>
        <end position="73"/>
    </location>
</feature>
<name>A0A0L6CFF1_9MICO</name>
<evidence type="ECO:0000256" key="1">
    <source>
        <dbReference type="SAM" id="MobiDB-lite"/>
    </source>
</evidence>
<protein>
    <recommendedName>
        <fullName evidence="5">DUF4190 domain-containing protein</fullName>
    </recommendedName>
</protein>